<dbReference type="EMBL" id="LN515532">
    <property type="protein sequence ID" value="CEA14648.1"/>
    <property type="molecule type" value="Genomic_DNA"/>
</dbReference>
<evidence type="ECO:0000256" key="3">
    <source>
        <dbReference type="ARBA" id="ARBA00022741"/>
    </source>
</evidence>
<keyword evidence="8" id="KW-0413">Isomerase</keyword>
<dbReference type="GO" id="GO:0005737">
    <property type="term" value="C:cytoplasm"/>
    <property type="evidence" value="ECO:0007669"/>
    <property type="project" value="TreeGrafter"/>
</dbReference>
<reference evidence="15 16" key="1">
    <citation type="submission" date="2014-08" db="EMBL/GenBank/DDBJ databases">
        <authorList>
            <person name="Wibberg D."/>
        </authorList>
    </citation>
    <scope>NUCLEOTIDE SEQUENCE [LARGE SCALE GENOMIC DNA]</scope>
    <source>
        <strain evidence="16">ING2-E5B</strain>
    </source>
</reference>
<sequence>METELFHNILKEYWGYTSFRPLQEDIIQSVWEKRDTLGLMPTGGGKSLTFQVPVMAMDGICLVVTPLIALMKDQVDNLRERGIKAAAVYSGMSRDEIITTLENCIFGGYKFLYVSPERLSSDIFLTKLQAMDVCLLVVDESHCISQWGYDFRPSYLKIADIRETLINVPVLALTATATPDVVDDIQEKLRFKEKNVFRTSFLRDNLSYVVRSADNKVGELIHILKSVPGSGIVYVRSRRQTKEIAQTLKKEGLRADYFHAGLSYEDKIFKQNAWKDDECPVIVSTNAFGMGIDKPDVRIVVHMDLPNSPEEYFQEAGRAGRDGKKSYSVILYTKSDSVKLKKRISDTFPEKELIVRVYEALGNYFQVAVGSGAGRAFDFDLIEFCSRFKLPSLQTHHALKILELAGYLEYTDEIDARSKLRFLIYRDDMYSLRLEPITDELLHTIMRSYTGVFSDDIYIDESMLASRIGKTRQEVYDILVNLSKLRYISYVPAKKTPFIIYTSSREDIKFITIPQSVYEERKKRFSKRIHSIIDYAENSDVCRSRMLLVYFGETNSKDCGCCDVCLRKNESGLSNWEYRLIGEKLEEAFKSQTTYRLNELVDSISESETLAISSSETTSFSKQGENNDKIIKVIRFKIDSGELILEDDRISKGKRL</sequence>
<evidence type="ECO:0000256" key="9">
    <source>
        <dbReference type="ARBA" id="ARBA00034617"/>
    </source>
</evidence>
<dbReference type="InterPro" id="IPR036388">
    <property type="entry name" value="WH-like_DNA-bd_sf"/>
</dbReference>
<dbReference type="NCBIfam" id="TIGR00614">
    <property type="entry name" value="recQ_fam"/>
    <property type="match status" value="1"/>
</dbReference>
<evidence type="ECO:0000313" key="16">
    <source>
        <dbReference type="Proteomes" id="UP000032417"/>
    </source>
</evidence>
<evidence type="ECO:0000256" key="1">
    <source>
        <dbReference type="ARBA" id="ARBA00005446"/>
    </source>
</evidence>
<evidence type="ECO:0000259" key="13">
    <source>
        <dbReference type="PROSITE" id="PS51192"/>
    </source>
</evidence>
<keyword evidence="7" id="KW-0238">DNA-binding</keyword>
<keyword evidence="5 15" id="KW-0347">Helicase</keyword>
<evidence type="ECO:0000256" key="11">
    <source>
        <dbReference type="ARBA" id="ARBA00044535"/>
    </source>
</evidence>
<keyword evidence="16" id="KW-1185">Reference proteome</keyword>
<dbReference type="AlphaFoldDB" id="A0A098BYU6"/>
<proteinExistence type="inferred from homology"/>
<dbReference type="HOGENOM" id="CLU_001103_9_7_10"/>
<dbReference type="Gene3D" id="1.10.10.10">
    <property type="entry name" value="Winged helix-like DNA-binding domain superfamily/Winged helix DNA-binding domain"/>
    <property type="match status" value="1"/>
</dbReference>
<dbReference type="Pfam" id="PF00271">
    <property type="entry name" value="Helicase_C"/>
    <property type="match status" value="1"/>
</dbReference>
<dbReference type="GO" id="GO:0006281">
    <property type="term" value="P:DNA repair"/>
    <property type="evidence" value="ECO:0007669"/>
    <property type="project" value="TreeGrafter"/>
</dbReference>
<dbReference type="InterPro" id="IPR027417">
    <property type="entry name" value="P-loop_NTPase"/>
</dbReference>
<evidence type="ECO:0000256" key="12">
    <source>
        <dbReference type="ARBA" id="ARBA00044550"/>
    </source>
</evidence>
<organism evidence="15 16">
    <name type="scientific">Fermentimonas caenicola</name>
    <dbReference type="NCBI Taxonomy" id="1562970"/>
    <lineage>
        <taxon>Bacteria</taxon>
        <taxon>Pseudomonadati</taxon>
        <taxon>Bacteroidota</taxon>
        <taxon>Bacteroidia</taxon>
        <taxon>Bacteroidales</taxon>
        <taxon>Dysgonomonadaceae</taxon>
        <taxon>Fermentimonas</taxon>
    </lineage>
</organism>
<dbReference type="STRING" id="1562970.ING2E5B_0033"/>
<evidence type="ECO:0000256" key="4">
    <source>
        <dbReference type="ARBA" id="ARBA00022801"/>
    </source>
</evidence>
<keyword evidence="2" id="KW-0479">Metal-binding</keyword>
<comment type="similarity">
    <text evidence="1">Belongs to the helicase family. RecQ subfamily.</text>
</comment>
<dbReference type="CDD" id="cd17920">
    <property type="entry name" value="DEXHc_RecQ"/>
    <property type="match status" value="1"/>
</dbReference>
<keyword evidence="6" id="KW-0067">ATP-binding</keyword>
<keyword evidence="4 15" id="KW-0378">Hydrolase</keyword>
<evidence type="ECO:0000313" key="15">
    <source>
        <dbReference type="EMBL" id="CEA14648.1"/>
    </source>
</evidence>
<dbReference type="GO" id="GO:0016787">
    <property type="term" value="F:hydrolase activity"/>
    <property type="evidence" value="ECO:0007669"/>
    <property type="project" value="UniProtKB-KW"/>
</dbReference>
<dbReference type="Pfam" id="PF00270">
    <property type="entry name" value="DEAD"/>
    <property type="match status" value="1"/>
</dbReference>
<dbReference type="GO" id="GO:0006310">
    <property type="term" value="P:DNA recombination"/>
    <property type="evidence" value="ECO:0007669"/>
    <property type="project" value="InterPro"/>
</dbReference>
<evidence type="ECO:0000256" key="10">
    <source>
        <dbReference type="ARBA" id="ARBA00034808"/>
    </source>
</evidence>
<dbReference type="SMART" id="SM00490">
    <property type="entry name" value="HELICc"/>
    <property type="match status" value="1"/>
</dbReference>
<evidence type="ECO:0000256" key="5">
    <source>
        <dbReference type="ARBA" id="ARBA00022806"/>
    </source>
</evidence>
<dbReference type="GO" id="GO:0030894">
    <property type="term" value="C:replisome"/>
    <property type="evidence" value="ECO:0007669"/>
    <property type="project" value="TreeGrafter"/>
</dbReference>
<dbReference type="GO" id="GO:0005524">
    <property type="term" value="F:ATP binding"/>
    <property type="evidence" value="ECO:0007669"/>
    <property type="project" value="UniProtKB-KW"/>
</dbReference>
<dbReference type="Pfam" id="PF16124">
    <property type="entry name" value="RecQ_Zn_bind"/>
    <property type="match status" value="1"/>
</dbReference>
<evidence type="ECO:0000259" key="14">
    <source>
        <dbReference type="PROSITE" id="PS51194"/>
    </source>
</evidence>
<feature type="domain" description="Helicase C-terminal" evidence="14">
    <location>
        <begin position="219"/>
        <end position="365"/>
    </location>
</feature>
<dbReference type="PATRIC" id="fig|1562970.3.peg.32"/>
<evidence type="ECO:0000256" key="2">
    <source>
        <dbReference type="ARBA" id="ARBA00022723"/>
    </source>
</evidence>
<dbReference type="GO" id="GO:0009378">
    <property type="term" value="F:four-way junction helicase activity"/>
    <property type="evidence" value="ECO:0007669"/>
    <property type="project" value="TreeGrafter"/>
</dbReference>
<dbReference type="KEGG" id="pbt:ING2E5B_0033"/>
<feature type="domain" description="Helicase ATP-binding" evidence="13">
    <location>
        <begin position="27"/>
        <end position="195"/>
    </location>
</feature>
<dbReference type="InterPro" id="IPR014001">
    <property type="entry name" value="Helicase_ATP-bd"/>
</dbReference>
<dbReference type="OrthoDB" id="9763310at2"/>
<dbReference type="SMART" id="SM00487">
    <property type="entry name" value="DEXDc"/>
    <property type="match status" value="1"/>
</dbReference>
<dbReference type="Proteomes" id="UP000032417">
    <property type="component" value="Chromosome 1"/>
</dbReference>
<evidence type="ECO:0000256" key="8">
    <source>
        <dbReference type="ARBA" id="ARBA00023235"/>
    </source>
</evidence>
<dbReference type="PANTHER" id="PTHR13710:SF105">
    <property type="entry name" value="ATP-DEPENDENT DNA HELICASE Q1"/>
    <property type="match status" value="1"/>
</dbReference>
<keyword evidence="3" id="KW-0547">Nucleotide-binding</keyword>
<dbReference type="PANTHER" id="PTHR13710">
    <property type="entry name" value="DNA HELICASE RECQ FAMILY MEMBER"/>
    <property type="match status" value="1"/>
</dbReference>
<dbReference type="FunFam" id="3.40.50.300:FF:001389">
    <property type="entry name" value="ATP-dependent DNA helicase RecQ"/>
    <property type="match status" value="1"/>
</dbReference>
<dbReference type="SUPFAM" id="SSF52540">
    <property type="entry name" value="P-loop containing nucleoside triphosphate hydrolases"/>
    <property type="match status" value="1"/>
</dbReference>
<dbReference type="InterPro" id="IPR032284">
    <property type="entry name" value="RecQ_Zn-bd"/>
</dbReference>
<dbReference type="InterPro" id="IPR004589">
    <property type="entry name" value="DNA_helicase_ATP-dep_RecQ"/>
</dbReference>
<evidence type="ECO:0000256" key="7">
    <source>
        <dbReference type="ARBA" id="ARBA00023125"/>
    </source>
</evidence>
<dbReference type="InterPro" id="IPR011545">
    <property type="entry name" value="DEAD/DEAH_box_helicase_dom"/>
</dbReference>
<evidence type="ECO:0000256" key="6">
    <source>
        <dbReference type="ARBA" id="ARBA00022840"/>
    </source>
</evidence>
<dbReference type="PROSITE" id="PS51194">
    <property type="entry name" value="HELICASE_CTER"/>
    <property type="match status" value="1"/>
</dbReference>
<dbReference type="InterPro" id="IPR001650">
    <property type="entry name" value="Helicase_C-like"/>
</dbReference>
<dbReference type="GO" id="GO:0043138">
    <property type="term" value="F:3'-5' DNA helicase activity"/>
    <property type="evidence" value="ECO:0007669"/>
    <property type="project" value="UniProtKB-EC"/>
</dbReference>
<dbReference type="PROSITE" id="PS51192">
    <property type="entry name" value="HELICASE_ATP_BIND_1"/>
    <property type="match status" value="1"/>
</dbReference>
<accession>A0A098BYU6</accession>
<protein>
    <recommendedName>
        <fullName evidence="11">ATP-dependent DNA helicase RecQ</fullName>
        <ecNumber evidence="10">5.6.2.4</ecNumber>
    </recommendedName>
    <alternativeName>
        <fullName evidence="12">DNA 3'-5' helicase RecQ</fullName>
    </alternativeName>
</protein>
<dbReference type="EC" id="5.6.2.4" evidence="10"/>
<comment type="catalytic activity">
    <reaction evidence="9">
        <text>Couples ATP hydrolysis with the unwinding of duplex DNA by translocating in the 3'-5' direction.</text>
        <dbReference type="EC" id="5.6.2.4"/>
    </reaction>
</comment>
<dbReference type="GO" id="GO:0046872">
    <property type="term" value="F:metal ion binding"/>
    <property type="evidence" value="ECO:0007669"/>
    <property type="project" value="UniProtKB-KW"/>
</dbReference>
<name>A0A098BYU6_9BACT</name>
<dbReference type="GO" id="GO:0003677">
    <property type="term" value="F:DNA binding"/>
    <property type="evidence" value="ECO:0007669"/>
    <property type="project" value="UniProtKB-KW"/>
</dbReference>
<dbReference type="GO" id="GO:0043590">
    <property type="term" value="C:bacterial nucleoid"/>
    <property type="evidence" value="ECO:0007669"/>
    <property type="project" value="TreeGrafter"/>
</dbReference>
<dbReference type="Gene3D" id="3.40.50.300">
    <property type="entry name" value="P-loop containing nucleotide triphosphate hydrolases"/>
    <property type="match status" value="2"/>
</dbReference>
<gene>
    <name evidence="15" type="primary">recQ</name>
    <name evidence="15" type="ORF">ING2E5B_0033</name>
</gene>